<keyword evidence="10" id="KW-0614">Plasmid</keyword>
<evidence type="ECO:0000313" key="10">
    <source>
        <dbReference type="EMBL" id="QHH13343.1"/>
    </source>
</evidence>
<feature type="transmembrane region" description="Helical" evidence="9">
    <location>
        <begin position="7"/>
        <end position="25"/>
    </location>
</feature>
<evidence type="ECO:0000313" key="11">
    <source>
        <dbReference type="Proteomes" id="UP000464718"/>
    </source>
</evidence>
<reference evidence="10 11" key="1">
    <citation type="submission" date="2018-12" db="EMBL/GenBank/DDBJ databases">
        <title>Genomic insights into the evolutionary origins and pathogenicity of five Vibrio parahaemolyticus strains isolated from the shrimp with acute hepatopancreatic necrosis disease (AHPND).</title>
        <authorList>
            <person name="Yang Q."/>
            <person name="Dong X."/>
            <person name="Xie G."/>
            <person name="Fu S."/>
            <person name="Zou P."/>
            <person name="Sun J."/>
            <person name="Wang Y."/>
            <person name="Huang J."/>
        </authorList>
    </citation>
    <scope>NUCLEOTIDE SEQUENCE [LARGE SCALE GENOMIC DNA]</scope>
    <source>
        <strain evidence="10 11">20160303005-1</strain>
        <plasmid evidence="11">pvpsd2016-4</plasmid>
    </source>
</reference>
<dbReference type="PROSITE" id="PS00556">
    <property type="entry name" value="HOK_GEF"/>
    <property type="match status" value="1"/>
</dbReference>
<dbReference type="Pfam" id="PF01848">
    <property type="entry name" value="HOK_GEF"/>
    <property type="match status" value="1"/>
</dbReference>
<evidence type="ECO:0000256" key="5">
    <source>
        <dbReference type="ARBA" id="ARBA00022649"/>
    </source>
</evidence>
<keyword evidence="5" id="KW-1277">Toxin-antitoxin system</keyword>
<evidence type="ECO:0000256" key="2">
    <source>
        <dbReference type="ARBA" id="ARBA00008629"/>
    </source>
</evidence>
<accession>A0AAX1G139</accession>
<evidence type="ECO:0000256" key="9">
    <source>
        <dbReference type="SAM" id="Phobius"/>
    </source>
</evidence>
<organism evidence="10 11">
    <name type="scientific">Vibrio parahaemolyticus</name>
    <dbReference type="NCBI Taxonomy" id="670"/>
    <lineage>
        <taxon>Bacteria</taxon>
        <taxon>Pseudomonadati</taxon>
        <taxon>Pseudomonadota</taxon>
        <taxon>Gammaproteobacteria</taxon>
        <taxon>Vibrionales</taxon>
        <taxon>Vibrionaceae</taxon>
        <taxon>Vibrio</taxon>
    </lineage>
</organism>
<dbReference type="PRINTS" id="PR00281">
    <property type="entry name" value="HOKGEFTOXIC"/>
</dbReference>
<name>A0AAX1G139_VIBPH</name>
<dbReference type="GO" id="GO:0005886">
    <property type="term" value="C:plasma membrane"/>
    <property type="evidence" value="ECO:0007669"/>
    <property type="project" value="UniProtKB-SubCell"/>
</dbReference>
<proteinExistence type="inferred from homology"/>
<evidence type="ECO:0000256" key="3">
    <source>
        <dbReference type="ARBA" id="ARBA00022475"/>
    </source>
</evidence>
<keyword evidence="4" id="KW-0997">Cell inner membrane</keyword>
<keyword evidence="6 9" id="KW-0812">Transmembrane</keyword>
<sequence length="39" mass="4479">MPRNKTALLGLIVICITILCFTWITRDSLCPLWQDSCHC</sequence>
<evidence type="ECO:0000256" key="7">
    <source>
        <dbReference type="ARBA" id="ARBA00022989"/>
    </source>
</evidence>
<evidence type="ECO:0000256" key="8">
    <source>
        <dbReference type="ARBA" id="ARBA00023136"/>
    </source>
</evidence>
<keyword evidence="8 9" id="KW-0472">Membrane</keyword>
<geneLocation type="plasmid" evidence="11">
    <name>pvpsd2016-4</name>
</geneLocation>
<keyword evidence="7 9" id="KW-1133">Transmembrane helix</keyword>
<comment type="subcellular location">
    <subcellularLocation>
        <location evidence="1">Cell inner membrane</location>
        <topology evidence="1">Single-pass membrane protein</topology>
    </subcellularLocation>
</comment>
<evidence type="ECO:0000256" key="4">
    <source>
        <dbReference type="ARBA" id="ARBA00022519"/>
    </source>
</evidence>
<dbReference type="RefSeq" id="WP_085576748.1">
    <property type="nucleotide sequence ID" value="NZ_CP034303.1"/>
</dbReference>
<dbReference type="Proteomes" id="UP000464718">
    <property type="component" value="Plasmid pvpsd2016-4"/>
</dbReference>
<evidence type="ECO:0000256" key="6">
    <source>
        <dbReference type="ARBA" id="ARBA00022692"/>
    </source>
</evidence>
<dbReference type="InterPro" id="IPR018084">
    <property type="entry name" value="Hok/gef_toxin_CS"/>
</dbReference>
<protein>
    <submittedName>
        <fullName evidence="10">Hok/Gef family protein</fullName>
    </submittedName>
</protein>
<evidence type="ECO:0000256" key="1">
    <source>
        <dbReference type="ARBA" id="ARBA00004377"/>
    </source>
</evidence>
<dbReference type="InterPro" id="IPR000021">
    <property type="entry name" value="Hok/gef_toxin"/>
</dbReference>
<dbReference type="AlphaFoldDB" id="A0AAX1G139"/>
<keyword evidence="3" id="KW-1003">Cell membrane</keyword>
<gene>
    <name evidence="10" type="ORF">EHC69_29230</name>
</gene>
<comment type="similarity">
    <text evidence="2">Belongs to the Hok/Gef family.</text>
</comment>
<dbReference type="EMBL" id="CP034303">
    <property type="protein sequence ID" value="QHH13343.1"/>
    <property type="molecule type" value="Genomic_DNA"/>
</dbReference>